<reference evidence="1" key="1">
    <citation type="submission" date="2021-02" db="EMBL/GenBank/DDBJ databases">
        <title>Natronogracilivirga saccharolytica gen. nov. sp. nov. a new anaerobic, haloalkiliphilic carbohydrate-fermenting bacterium from soda lake and proposing of Cyclonatronumiaceae fam. nov. in the phylum Balneolaeota.</title>
        <authorList>
            <person name="Zhilina T.N."/>
            <person name="Sorokin D.Y."/>
            <person name="Zavarzina D.G."/>
            <person name="Toshchakov S.V."/>
            <person name="Kublanov I.V."/>
        </authorList>
    </citation>
    <scope>NUCLEOTIDE SEQUENCE</scope>
    <source>
        <strain evidence="1">Z-1702</strain>
    </source>
</reference>
<evidence type="ECO:0008006" key="3">
    <source>
        <dbReference type="Google" id="ProtNLM"/>
    </source>
</evidence>
<dbReference type="InterPro" id="IPR032580">
    <property type="entry name" value="SatD"/>
</dbReference>
<comment type="caution">
    <text evidence="1">The sequence shown here is derived from an EMBL/GenBank/DDBJ whole genome shotgun (WGS) entry which is preliminary data.</text>
</comment>
<proteinExistence type="predicted"/>
<dbReference type="Pfam" id="PF16264">
    <property type="entry name" value="SatD"/>
    <property type="match status" value="1"/>
</dbReference>
<protein>
    <recommendedName>
        <fullName evidence="3">SatD family (SatD)</fullName>
    </recommendedName>
</protein>
<dbReference type="EMBL" id="JAFIDN010000007">
    <property type="protein sequence ID" value="MBP3193040.1"/>
    <property type="molecule type" value="Genomic_DNA"/>
</dbReference>
<dbReference type="RefSeq" id="WP_210512296.1">
    <property type="nucleotide sequence ID" value="NZ_JAFIDN010000007.1"/>
</dbReference>
<organism evidence="1 2">
    <name type="scientific">Natronogracilivirga saccharolytica</name>
    <dbReference type="NCBI Taxonomy" id="2812953"/>
    <lineage>
        <taxon>Bacteria</taxon>
        <taxon>Pseudomonadati</taxon>
        <taxon>Balneolota</taxon>
        <taxon>Balneolia</taxon>
        <taxon>Balneolales</taxon>
        <taxon>Cyclonatronaceae</taxon>
        <taxon>Natronogracilivirga</taxon>
    </lineage>
</organism>
<name>A0A8J7UV44_9BACT</name>
<accession>A0A8J7UV44</accession>
<dbReference type="AlphaFoldDB" id="A0A8J7UV44"/>
<sequence>MRKSTYYILMGDVVQSSDYQPDQLGRDLKKLVSSANRDLENHTLSPYTVTLGDEFQGVTKSLSSAVETLFYFEEQKLAMNLDFSLHYVLHFGKIETEINPDTSYGMLGEGLTEARKMLTAKKRDRRRFNFSLKKRMLSQQLNRIFVVLDGIAGRWKRDDFSLILDMIKTESDREVGEKYGKDRSQIYRRRKTLMIDEYLMLKAFIINYSKTESS</sequence>
<dbReference type="Proteomes" id="UP000673975">
    <property type="component" value="Unassembled WGS sequence"/>
</dbReference>
<keyword evidence="2" id="KW-1185">Reference proteome</keyword>
<gene>
    <name evidence="1" type="ORF">NATSA_10230</name>
</gene>
<evidence type="ECO:0000313" key="1">
    <source>
        <dbReference type="EMBL" id="MBP3193040.1"/>
    </source>
</evidence>
<evidence type="ECO:0000313" key="2">
    <source>
        <dbReference type="Proteomes" id="UP000673975"/>
    </source>
</evidence>